<name>A0ABY1WLN2_9GAMM</name>
<dbReference type="SUPFAM" id="SSF49785">
    <property type="entry name" value="Galactose-binding domain-like"/>
    <property type="match status" value="1"/>
</dbReference>
<feature type="compositionally biased region" description="Gly residues" evidence="2">
    <location>
        <begin position="580"/>
        <end position="590"/>
    </location>
</feature>
<dbReference type="Gene3D" id="2.60.120.260">
    <property type="entry name" value="Galactose-binding domain-like"/>
    <property type="match status" value="3"/>
</dbReference>
<comment type="caution">
    <text evidence="6">The sequence shown here is derived from an EMBL/GenBank/DDBJ whole genome shotgun (WGS) entry which is preliminary data.</text>
</comment>
<protein>
    <submittedName>
        <fullName evidence="6">Uncharacterized protein</fullName>
    </submittedName>
</protein>
<feature type="compositionally biased region" description="Gly residues" evidence="2">
    <location>
        <begin position="418"/>
        <end position="434"/>
    </location>
</feature>
<dbReference type="CDD" id="cd05379">
    <property type="entry name" value="CAP_bacterial"/>
    <property type="match status" value="1"/>
</dbReference>
<dbReference type="Gene3D" id="3.40.390.10">
    <property type="entry name" value="Collagenase (Catalytic Domain)"/>
    <property type="match status" value="1"/>
</dbReference>
<evidence type="ECO:0000313" key="7">
    <source>
        <dbReference type="Proteomes" id="UP000292544"/>
    </source>
</evidence>
<dbReference type="Pfam" id="PF13688">
    <property type="entry name" value="Reprolysin_5"/>
    <property type="match status" value="1"/>
</dbReference>
<feature type="chain" id="PRO_5047075082" evidence="3">
    <location>
        <begin position="30"/>
        <end position="898"/>
    </location>
</feature>
<keyword evidence="1" id="KW-0378">Hydrolase</keyword>
<feature type="domain" description="SCP" evidence="4">
    <location>
        <begin position="769"/>
        <end position="894"/>
    </location>
</feature>
<sequence length="898" mass="96331">MKRFYGKRAFLPTLGLCASALLATASASAYETVDVMVLYTAEAKAQQSGAINTYINHLISTTNTAYQTSGMDIRIRLVHSSEYNKSGATAMNADALNQLRLDSNVSNLRTQYGADIVTLLNLPSSNVCGLGYVGTGSNGRYNSYAKDWAYNMVGAHSNCGLLSFAHELGHNMGLGHSRKQNSLGGVFDYGTGYGVDSTFATIMAYPQSFGTYTQLRRFSDASVNDCRGYACGVDKNSANGAEAVDAINAVAVQLATWYPTTDDGGDNGGGDQGGDTGVIVEAEKATLFGLFKRGSDSAASGGQYIGTDYAGNYYDDSITAHRAELKVTLAESGIYQLKGTAYSVNSQADSLWIQVDNGTRHLWDTLGTATYEEMDVNSRGISETVEVDLSQGDHVITIYAREDGTRLDRLRLVRIGDSSGGGDSGGDNGGGDTGGEPTTITIEAEDAKLYGLFRRGDDNAASSGRYIDSLHQGLYYEGNALTANRAEITFNTTGAGRYMLKGTTYAPEKTADSFWIKVNDGDTHLWDTHNQAVYKEIDVNSRDVTEALEVELLSGQNTITVYVREDGSRLDQLRVIPIGGDSGGDNGGGTDEPQPETNLLQNGDLETGDTTGWVSGYTATTTITNTAYNSNYALVSENRTKWYHGPKQNITGIVTTGETYQLKSMVRMVSTSSAKIETRLLIQDGNGYTWHKLGQVSGTTDWQELAAEFTVQATGTLSKAELYFFGPDAGKAFIIDEVVLTQSSDNIPPTDPTDPDDGGDAGSVSAQLLAAVNEARSVGRNCGSTYYAATSPVQLHQSLQLAAEEHSNNMANNNFFSHTGLDGSDSNDRARRHGYSKTWAGENIGAGYGSVADVMNGWLNSEGHCRHIMNANHVDFGGARADNANSDYRSYWTLVLGY</sequence>
<dbReference type="SUPFAM" id="SSF55797">
    <property type="entry name" value="PR-1-like"/>
    <property type="match status" value="1"/>
</dbReference>
<dbReference type="Proteomes" id="UP000292544">
    <property type="component" value="Unassembled WGS sequence"/>
</dbReference>
<dbReference type="InterPro" id="IPR035940">
    <property type="entry name" value="CAP_sf"/>
</dbReference>
<feature type="region of interest" description="Disordered" evidence="2">
    <location>
        <begin position="743"/>
        <end position="763"/>
    </location>
</feature>
<dbReference type="InterPro" id="IPR024079">
    <property type="entry name" value="MetalloPept_cat_dom_sf"/>
</dbReference>
<gene>
    <name evidence="6" type="ORF">EXY25_16500</name>
</gene>
<proteinExistence type="predicted"/>
<organism evidence="6 7">
    <name type="scientific">Corallincola spongiicola</name>
    <dbReference type="NCBI Taxonomy" id="2520508"/>
    <lineage>
        <taxon>Bacteria</taxon>
        <taxon>Pseudomonadati</taxon>
        <taxon>Pseudomonadota</taxon>
        <taxon>Gammaproteobacteria</taxon>
        <taxon>Alteromonadales</taxon>
        <taxon>Psychromonadaceae</taxon>
        <taxon>Corallincola</taxon>
    </lineage>
</organism>
<accession>A0ABY1WLN2</accession>
<dbReference type="Pfam" id="PF00188">
    <property type="entry name" value="CAP"/>
    <property type="match status" value="1"/>
</dbReference>
<dbReference type="EMBL" id="SHLY01000007">
    <property type="protein sequence ID" value="TAA41834.1"/>
    <property type="molecule type" value="Genomic_DNA"/>
</dbReference>
<keyword evidence="7" id="KW-1185">Reference proteome</keyword>
<dbReference type="Gene3D" id="3.40.33.10">
    <property type="entry name" value="CAP"/>
    <property type="match status" value="1"/>
</dbReference>
<dbReference type="PANTHER" id="PTHR31157">
    <property type="entry name" value="SCP DOMAIN-CONTAINING PROTEIN"/>
    <property type="match status" value="1"/>
</dbReference>
<evidence type="ECO:0000313" key="6">
    <source>
        <dbReference type="EMBL" id="TAA41834.1"/>
    </source>
</evidence>
<evidence type="ECO:0000256" key="1">
    <source>
        <dbReference type="ARBA" id="ARBA00022801"/>
    </source>
</evidence>
<feature type="region of interest" description="Disordered" evidence="2">
    <location>
        <begin position="579"/>
        <end position="605"/>
    </location>
</feature>
<reference evidence="7" key="1">
    <citation type="submission" date="2019-02" db="EMBL/GenBank/DDBJ databases">
        <title>Draft genome sequence of Muricauda sp. 176CP4-71.</title>
        <authorList>
            <person name="Park J.-S."/>
        </authorList>
    </citation>
    <scope>NUCLEOTIDE SEQUENCE [LARGE SCALE GENOMIC DNA]</scope>
    <source>
        <strain evidence="7">176GS2-150</strain>
    </source>
</reference>
<dbReference type="InterPro" id="IPR014044">
    <property type="entry name" value="CAP_dom"/>
</dbReference>
<evidence type="ECO:0000259" key="4">
    <source>
        <dbReference type="Pfam" id="PF00188"/>
    </source>
</evidence>
<evidence type="ECO:0000256" key="2">
    <source>
        <dbReference type="SAM" id="MobiDB-lite"/>
    </source>
</evidence>
<dbReference type="RefSeq" id="WP_130567724.1">
    <property type="nucleotide sequence ID" value="NZ_SHLY01000007.1"/>
</dbReference>
<dbReference type="InterPro" id="IPR003305">
    <property type="entry name" value="CenC_carb-bd"/>
</dbReference>
<feature type="signal peptide" evidence="3">
    <location>
        <begin position="1"/>
        <end position="29"/>
    </location>
</feature>
<dbReference type="Pfam" id="PF02018">
    <property type="entry name" value="CBM_4_9"/>
    <property type="match status" value="1"/>
</dbReference>
<evidence type="ECO:0000259" key="5">
    <source>
        <dbReference type="Pfam" id="PF02018"/>
    </source>
</evidence>
<feature type="domain" description="CBM-cenC" evidence="5">
    <location>
        <begin position="598"/>
        <end position="729"/>
    </location>
</feature>
<evidence type="ECO:0000256" key="3">
    <source>
        <dbReference type="SAM" id="SignalP"/>
    </source>
</evidence>
<dbReference type="PANTHER" id="PTHR31157:SF1">
    <property type="entry name" value="SCP DOMAIN-CONTAINING PROTEIN"/>
    <property type="match status" value="1"/>
</dbReference>
<keyword evidence="3" id="KW-0732">Signal</keyword>
<feature type="region of interest" description="Disordered" evidence="2">
    <location>
        <begin position="417"/>
        <end position="438"/>
    </location>
</feature>
<dbReference type="InterPro" id="IPR008979">
    <property type="entry name" value="Galactose-bd-like_sf"/>
</dbReference>
<dbReference type="SUPFAM" id="SSF55486">
    <property type="entry name" value="Metalloproteases ('zincins'), catalytic domain"/>
    <property type="match status" value="1"/>
</dbReference>